<dbReference type="RefSeq" id="WP_116419400.1">
    <property type="nucleotide sequence ID" value="NZ_NBXC01000025.1"/>
</dbReference>
<feature type="transmembrane region" description="Helical" evidence="1">
    <location>
        <begin position="66"/>
        <end position="87"/>
    </location>
</feature>
<name>A0A3E0W9H6_9MICO</name>
<evidence type="ECO:0000256" key="1">
    <source>
        <dbReference type="SAM" id="Phobius"/>
    </source>
</evidence>
<keyword evidence="1" id="KW-0812">Transmembrane</keyword>
<dbReference type="EMBL" id="NBXE01000030">
    <property type="protein sequence ID" value="RFA25640.1"/>
    <property type="molecule type" value="Genomic_DNA"/>
</dbReference>
<accession>A0A3E0W9H6</accession>
<keyword evidence="1" id="KW-0472">Membrane</keyword>
<comment type="caution">
    <text evidence="2">The sequence shown here is derived from an EMBL/GenBank/DDBJ whole genome shotgun (WGS) entry which is preliminary data.</text>
</comment>
<evidence type="ECO:0000313" key="3">
    <source>
        <dbReference type="Proteomes" id="UP000257080"/>
    </source>
</evidence>
<protein>
    <submittedName>
        <fullName evidence="2">Uncharacterized protein</fullName>
    </submittedName>
</protein>
<dbReference type="Proteomes" id="UP000257080">
    <property type="component" value="Unassembled WGS sequence"/>
</dbReference>
<keyword evidence="1" id="KW-1133">Transmembrane helix</keyword>
<organism evidence="2 3">
    <name type="scientific">Subtercola boreus</name>
    <dbReference type="NCBI Taxonomy" id="120213"/>
    <lineage>
        <taxon>Bacteria</taxon>
        <taxon>Bacillati</taxon>
        <taxon>Actinomycetota</taxon>
        <taxon>Actinomycetes</taxon>
        <taxon>Micrococcales</taxon>
        <taxon>Microbacteriaceae</taxon>
        <taxon>Subtercola</taxon>
    </lineage>
</organism>
<evidence type="ECO:0000313" key="2">
    <source>
        <dbReference type="EMBL" id="RFA25640.1"/>
    </source>
</evidence>
<dbReference type="OrthoDB" id="5120541at2"/>
<dbReference type="AlphaFoldDB" id="A0A3E0W9H6"/>
<reference evidence="2 3" key="1">
    <citation type="submission" date="2017-04" db="EMBL/GenBank/DDBJ databases">
        <title>Comparative genome analysis of Subtercola boreus.</title>
        <authorList>
            <person name="Cho Y.-J."/>
            <person name="Cho A."/>
            <person name="Kim O.-S."/>
            <person name="Lee J.-I."/>
        </authorList>
    </citation>
    <scope>NUCLEOTIDE SEQUENCE [LARGE SCALE GENOMIC DNA]</scope>
    <source>
        <strain evidence="2 3">P28004</strain>
    </source>
</reference>
<proteinExistence type="predicted"/>
<gene>
    <name evidence="2" type="ORF">B7R25_13070</name>
</gene>
<sequence length="90" mass="9708">MTVRQNRNELMTLDEATRIEAQAASGALDLTLPGTQALVDEARRVHVTAYMWGTTRGESGRRRLHTGVALGVGMVVATVAGFCVPFLEAH</sequence>